<evidence type="ECO:0008006" key="7">
    <source>
        <dbReference type="Google" id="ProtNLM"/>
    </source>
</evidence>
<dbReference type="InterPro" id="IPR001304">
    <property type="entry name" value="C-type_lectin-like"/>
</dbReference>
<proteinExistence type="predicted"/>
<evidence type="ECO:0000256" key="2">
    <source>
        <dbReference type="SAM" id="SignalP"/>
    </source>
</evidence>
<dbReference type="Proteomes" id="UP001347796">
    <property type="component" value="Unassembled WGS sequence"/>
</dbReference>
<evidence type="ECO:0000313" key="6">
    <source>
        <dbReference type="Proteomes" id="UP001347796"/>
    </source>
</evidence>
<reference evidence="5 6" key="1">
    <citation type="submission" date="2024-01" db="EMBL/GenBank/DDBJ databases">
        <title>The genome of the rayed Mediterranean limpet Patella caerulea (Linnaeus, 1758).</title>
        <authorList>
            <person name="Anh-Thu Weber A."/>
            <person name="Halstead-Nussloch G."/>
        </authorList>
    </citation>
    <scope>NUCLEOTIDE SEQUENCE [LARGE SCALE GENOMIC DNA]</scope>
    <source>
        <strain evidence="5">AATW-2023a</strain>
        <tissue evidence="5">Whole specimen</tissue>
    </source>
</reference>
<dbReference type="PROSITE" id="PS50948">
    <property type="entry name" value="PAN"/>
    <property type="match status" value="1"/>
</dbReference>
<feature type="domain" description="C-type lectin" evidence="3">
    <location>
        <begin position="33"/>
        <end position="152"/>
    </location>
</feature>
<dbReference type="Gene3D" id="3.10.100.10">
    <property type="entry name" value="Mannose-Binding Protein A, subunit A"/>
    <property type="match status" value="1"/>
</dbReference>
<evidence type="ECO:0000313" key="5">
    <source>
        <dbReference type="EMBL" id="KAK6189713.1"/>
    </source>
</evidence>
<keyword evidence="6" id="KW-1185">Reference proteome</keyword>
<dbReference type="SMART" id="SM00034">
    <property type="entry name" value="CLECT"/>
    <property type="match status" value="1"/>
</dbReference>
<name>A0AAN8JZP6_PATCE</name>
<accession>A0AAN8JZP6</accession>
<dbReference type="SUPFAM" id="SSF56436">
    <property type="entry name" value="C-type lectin-like"/>
    <property type="match status" value="1"/>
</dbReference>
<dbReference type="Pfam" id="PF00059">
    <property type="entry name" value="Lectin_C"/>
    <property type="match status" value="1"/>
</dbReference>
<dbReference type="EMBL" id="JAZGQO010000002">
    <property type="protein sequence ID" value="KAK6189713.1"/>
    <property type="molecule type" value="Genomic_DNA"/>
</dbReference>
<comment type="caution">
    <text evidence="5">The sequence shown here is derived from an EMBL/GenBank/DDBJ whole genome shotgun (WGS) entry which is preliminary data.</text>
</comment>
<evidence type="ECO:0000256" key="1">
    <source>
        <dbReference type="ARBA" id="ARBA00023157"/>
    </source>
</evidence>
<dbReference type="AlphaFoldDB" id="A0AAN8JZP6"/>
<dbReference type="InterPro" id="IPR016187">
    <property type="entry name" value="CTDL_fold"/>
</dbReference>
<dbReference type="InterPro" id="IPR018378">
    <property type="entry name" value="C-type_lectin_CS"/>
</dbReference>
<dbReference type="PROSITE" id="PS50041">
    <property type="entry name" value="C_TYPE_LECTIN_2"/>
    <property type="match status" value="1"/>
</dbReference>
<gene>
    <name evidence="5" type="ORF">SNE40_001713</name>
</gene>
<dbReference type="CDD" id="cd00037">
    <property type="entry name" value="CLECT"/>
    <property type="match status" value="1"/>
</dbReference>
<keyword evidence="2" id="KW-0732">Signal</keyword>
<sequence>MMGLKTTEILIIITFQFALAAALCPDRKLRDPATSKCYLFSNDKTDWFTAGTVCEHRGGFLAKIENQADLDFTQSIKPADHPTSIDIFYWFGLNDLDNEGILRWVDKTPFVGEDFWYNRQPNGGTSQNCLSLNNKWKWEDKECGNDYYFICNINEGEKQYRSTKIDSIQNGDFFSLQRAVDRIDCASRCLVEVQCAYWTYTESTAETNCKLLKIKTGINQAASGTWDLYRMEVIEIT</sequence>
<dbReference type="PROSITE" id="PS00615">
    <property type="entry name" value="C_TYPE_LECTIN_1"/>
    <property type="match status" value="1"/>
</dbReference>
<dbReference type="InterPro" id="IPR050111">
    <property type="entry name" value="C-type_lectin/snaclec_domain"/>
</dbReference>
<dbReference type="InterPro" id="IPR003609">
    <property type="entry name" value="Pan_app"/>
</dbReference>
<feature type="chain" id="PRO_5042893290" description="C-type lectin" evidence="2">
    <location>
        <begin position="23"/>
        <end position="237"/>
    </location>
</feature>
<dbReference type="InterPro" id="IPR016186">
    <property type="entry name" value="C-type_lectin-like/link_sf"/>
</dbReference>
<organism evidence="5 6">
    <name type="scientific">Patella caerulea</name>
    <name type="common">Rayed Mediterranean limpet</name>
    <dbReference type="NCBI Taxonomy" id="87958"/>
    <lineage>
        <taxon>Eukaryota</taxon>
        <taxon>Metazoa</taxon>
        <taxon>Spiralia</taxon>
        <taxon>Lophotrochozoa</taxon>
        <taxon>Mollusca</taxon>
        <taxon>Gastropoda</taxon>
        <taxon>Patellogastropoda</taxon>
        <taxon>Patelloidea</taxon>
        <taxon>Patellidae</taxon>
        <taxon>Patella</taxon>
    </lineage>
</organism>
<feature type="domain" description="Apple" evidence="4">
    <location>
        <begin position="151"/>
        <end position="233"/>
    </location>
</feature>
<keyword evidence="1" id="KW-1015">Disulfide bond</keyword>
<evidence type="ECO:0000259" key="3">
    <source>
        <dbReference type="PROSITE" id="PS50041"/>
    </source>
</evidence>
<protein>
    <recommendedName>
        <fullName evidence="7">C-type lectin</fullName>
    </recommendedName>
</protein>
<feature type="signal peptide" evidence="2">
    <location>
        <begin position="1"/>
        <end position="22"/>
    </location>
</feature>
<evidence type="ECO:0000259" key="4">
    <source>
        <dbReference type="PROSITE" id="PS50948"/>
    </source>
</evidence>
<dbReference type="PANTHER" id="PTHR22803">
    <property type="entry name" value="MANNOSE, PHOSPHOLIPASE, LECTIN RECEPTOR RELATED"/>
    <property type="match status" value="1"/>
</dbReference>